<reference evidence="1 2" key="1">
    <citation type="submission" date="2019-06" db="EMBL/GenBank/DDBJ databases">
        <title>Genome sequence of Ureibacillus terrenus.</title>
        <authorList>
            <person name="Maclea K.S."/>
            <person name="Simoes M."/>
        </authorList>
    </citation>
    <scope>NUCLEOTIDE SEQUENCE [LARGE SCALE GENOMIC DNA]</scope>
    <source>
        <strain evidence="1 2">ATCC BAA-384</strain>
    </source>
</reference>
<dbReference type="EMBL" id="VIGD01000006">
    <property type="protein sequence ID" value="TQE91280.1"/>
    <property type="molecule type" value="Genomic_DNA"/>
</dbReference>
<comment type="caution">
    <text evidence="1">The sequence shown here is derived from an EMBL/GenBank/DDBJ whole genome shotgun (WGS) entry which is preliminary data.</text>
</comment>
<keyword evidence="2" id="KW-1185">Reference proteome</keyword>
<dbReference type="AlphaFoldDB" id="A0A540V3G1"/>
<evidence type="ECO:0000313" key="2">
    <source>
        <dbReference type="Proteomes" id="UP000315753"/>
    </source>
</evidence>
<organism evidence="1 2">
    <name type="scientific">Ureibacillus terrenus</name>
    <dbReference type="NCBI Taxonomy" id="118246"/>
    <lineage>
        <taxon>Bacteria</taxon>
        <taxon>Bacillati</taxon>
        <taxon>Bacillota</taxon>
        <taxon>Bacilli</taxon>
        <taxon>Bacillales</taxon>
        <taxon>Caryophanaceae</taxon>
        <taxon>Ureibacillus</taxon>
    </lineage>
</organism>
<evidence type="ECO:0000313" key="1">
    <source>
        <dbReference type="EMBL" id="TQE91280.1"/>
    </source>
</evidence>
<accession>A0A540V3G1</accession>
<gene>
    <name evidence="1" type="ORF">FKZ59_06455</name>
</gene>
<proteinExistence type="predicted"/>
<dbReference type="OrthoDB" id="8704087at2"/>
<sequence length="59" mass="6919">MHPALPISSVSFSCFFPGKTECSSLNQDEMYNNLERNKQRAKVRGYLEHKNKQWKIDIC</sequence>
<name>A0A540V3G1_9BACL</name>
<dbReference type="Proteomes" id="UP000315753">
    <property type="component" value="Unassembled WGS sequence"/>
</dbReference>
<protein>
    <submittedName>
        <fullName evidence="1">Uncharacterized protein</fullName>
    </submittedName>
</protein>